<dbReference type="EnsemblPlants" id="ONIVA05G07010.1">
    <property type="protein sequence ID" value="ONIVA05G07010.1"/>
    <property type="gene ID" value="ONIVA05G07010"/>
</dbReference>
<dbReference type="PANTHER" id="PTHR31170">
    <property type="entry name" value="BNAC04G53230D PROTEIN"/>
    <property type="match status" value="1"/>
</dbReference>
<reference evidence="3" key="1">
    <citation type="submission" date="2015-04" db="UniProtKB">
        <authorList>
            <consortium name="EnsemblPlants"/>
        </authorList>
    </citation>
    <scope>IDENTIFICATION</scope>
    <source>
        <strain evidence="3">SL10</strain>
    </source>
</reference>
<dbReference type="InterPro" id="IPR004158">
    <property type="entry name" value="DUF247_pln"/>
</dbReference>
<feature type="compositionally biased region" description="Polar residues" evidence="1">
    <location>
        <begin position="180"/>
        <end position="198"/>
    </location>
</feature>
<keyword evidence="4" id="KW-1185">Reference proteome</keyword>
<proteinExistence type="predicted"/>
<dbReference type="STRING" id="4536.A0A0E0HAS7"/>
<dbReference type="Proteomes" id="UP000006591">
    <property type="component" value="Chromosome 5"/>
</dbReference>
<reference evidence="3" key="2">
    <citation type="submission" date="2018-04" db="EMBL/GenBank/DDBJ databases">
        <title>OnivRS2 (Oryza nivara Reference Sequence Version 2).</title>
        <authorList>
            <person name="Zhang J."/>
            <person name="Kudrna D."/>
            <person name="Lee S."/>
            <person name="Talag J."/>
            <person name="Rajasekar S."/>
            <person name="Welchert J."/>
            <person name="Hsing Y.-I."/>
            <person name="Wing R.A."/>
        </authorList>
    </citation>
    <scope>NUCLEOTIDE SEQUENCE [LARGE SCALE GENOMIC DNA]</scope>
    <source>
        <strain evidence="3">SL10</strain>
    </source>
</reference>
<dbReference type="OMA" id="HYQNRLH"/>
<keyword evidence="2" id="KW-0472">Membrane</keyword>
<organism evidence="3">
    <name type="scientific">Oryza nivara</name>
    <name type="common">Indian wild rice</name>
    <name type="synonym">Oryza sativa f. spontanea</name>
    <dbReference type="NCBI Taxonomy" id="4536"/>
    <lineage>
        <taxon>Eukaryota</taxon>
        <taxon>Viridiplantae</taxon>
        <taxon>Streptophyta</taxon>
        <taxon>Embryophyta</taxon>
        <taxon>Tracheophyta</taxon>
        <taxon>Spermatophyta</taxon>
        <taxon>Magnoliopsida</taxon>
        <taxon>Liliopsida</taxon>
        <taxon>Poales</taxon>
        <taxon>Poaceae</taxon>
        <taxon>BOP clade</taxon>
        <taxon>Oryzoideae</taxon>
        <taxon>Oryzeae</taxon>
        <taxon>Oryzinae</taxon>
        <taxon>Oryza</taxon>
    </lineage>
</organism>
<protein>
    <submittedName>
        <fullName evidence="3">Uncharacterized protein</fullName>
    </submittedName>
</protein>
<dbReference type="Gramene" id="ONIVA05G07010.1">
    <property type="protein sequence ID" value="ONIVA05G07010.1"/>
    <property type="gene ID" value="ONIVA05G07010"/>
</dbReference>
<sequence>MTEMEDGISDVEIEELGNSMKDKLKKYMSLDTVHADGSEFCLIPRIHEHIRMIDRDSYEPLILSIGPYHNGSSALSFMERKKWNCLDYILKLNCQKGLKDYLTIINRLEKRARSCYSGDIKMNKRKFLQTLLLDGCFVLVSLSQYNEFLWPDSLRYIPSPSNDKTFEGALSFGDHQKVTGRNESQQVNKGKQSAMKSTQLDHDRHSMEEYSISDIELSSEISGQYQDPSQQIGQWYDMFVPHDLLLLENQISLFVIQGIHEIVVSKLASKLTTTTALRRSIVQCIEQFVPCYPKAIRESNRPEDFDHLLHLCHMYVRPSPNQDEHHGHTGHHIRHFLQLGWDYLHLTYKQEAANLGSSQNGHFPYRWRRASQYHEAGIEFRRRAYSESNRHSLLDIKLRDLEIPFLLVDESTSFLFRNFVALEQTCPKVGNDVTAYVIFMAKLMNMPDDVALLARKGIIAHHLRTDRDVSQLFTKLTKGVVFDFYGNYYLMPLSLALEAHYQNRLHRWIAWLKHNHLSNPWLAVAGLAGVIVLFCTVAQTVLTVLSYVDPSSFLIPQGAFDKEGYPELLHFHAFNLVNPFGAYSQRDTSHIRWLPQINCPGDLHIFILRRKKSHNLPYLGETGENFPDWVTALVHDGAQHPDMPSDNWCYAEEQLPALIATMKNTVALVLAVLFLLIADLMIASALGRDVLDLPEDSNISKRHIKRSHSGSSMNGQKPGFSEDKGFVLLKPTIRPIYLPPCASTASLHPSRGTKREKLC</sequence>
<evidence type="ECO:0000256" key="2">
    <source>
        <dbReference type="SAM" id="Phobius"/>
    </source>
</evidence>
<feature type="transmembrane region" description="Helical" evidence="2">
    <location>
        <begin position="521"/>
        <end position="548"/>
    </location>
</feature>
<evidence type="ECO:0000256" key="1">
    <source>
        <dbReference type="SAM" id="MobiDB-lite"/>
    </source>
</evidence>
<dbReference type="AlphaFoldDB" id="A0A0E0HAS7"/>
<feature type="region of interest" description="Disordered" evidence="1">
    <location>
        <begin position="180"/>
        <end position="205"/>
    </location>
</feature>
<evidence type="ECO:0000313" key="4">
    <source>
        <dbReference type="Proteomes" id="UP000006591"/>
    </source>
</evidence>
<keyword evidence="2" id="KW-1133">Transmembrane helix</keyword>
<evidence type="ECO:0000313" key="3">
    <source>
        <dbReference type="EnsemblPlants" id="ONIVA05G07010.1"/>
    </source>
</evidence>
<dbReference type="Pfam" id="PF03140">
    <property type="entry name" value="DUF247"/>
    <property type="match status" value="1"/>
</dbReference>
<keyword evidence="2" id="KW-0812">Transmembrane</keyword>
<dbReference type="PANTHER" id="PTHR31170:SF18">
    <property type="entry name" value="(WILD MALAYSIAN BANANA) HYPOTHETICAL PROTEIN"/>
    <property type="match status" value="1"/>
</dbReference>
<feature type="transmembrane region" description="Helical" evidence="2">
    <location>
        <begin position="666"/>
        <end position="686"/>
    </location>
</feature>
<accession>A0A0E0HAS7</accession>
<name>A0A0E0HAS7_ORYNI</name>
<dbReference type="eggNOG" id="ENOG502QPVJ">
    <property type="taxonomic scope" value="Eukaryota"/>
</dbReference>